<reference evidence="1 2" key="1">
    <citation type="submission" date="2019-06" db="EMBL/GenBank/DDBJ databases">
        <title>Whole genome shotgun sequence of Nitrobacter winogradskyi NBRC 14297.</title>
        <authorList>
            <person name="Hosoyama A."/>
            <person name="Uohara A."/>
            <person name="Ohji S."/>
            <person name="Ichikawa N."/>
        </authorList>
    </citation>
    <scope>NUCLEOTIDE SEQUENCE [LARGE SCALE GENOMIC DNA]</scope>
    <source>
        <strain evidence="1 2">NBRC 14297</strain>
    </source>
</reference>
<evidence type="ECO:0000313" key="1">
    <source>
        <dbReference type="EMBL" id="GEC17540.1"/>
    </source>
</evidence>
<organism evidence="1 2">
    <name type="scientific">Nitrobacter winogradskyi</name>
    <name type="common">Nitrobacter agilis</name>
    <dbReference type="NCBI Taxonomy" id="913"/>
    <lineage>
        <taxon>Bacteria</taxon>
        <taxon>Pseudomonadati</taxon>
        <taxon>Pseudomonadota</taxon>
        <taxon>Alphaproteobacteria</taxon>
        <taxon>Hyphomicrobiales</taxon>
        <taxon>Nitrobacteraceae</taxon>
        <taxon>Nitrobacter</taxon>
    </lineage>
</organism>
<accession>A0A4Y3WHF0</accession>
<dbReference type="RefSeq" id="WP_141385274.1">
    <property type="nucleotide sequence ID" value="NZ_BJNF01000116.1"/>
</dbReference>
<comment type="caution">
    <text evidence="1">The sequence shown here is derived from an EMBL/GenBank/DDBJ whole genome shotgun (WGS) entry which is preliminary data.</text>
</comment>
<sequence>MQQQPQPTFQTGTTDTGHGIVHSLLDTRTEKRAAFFIRANFAKDTILAGPAAGLYVAVAGGNATIAEATETYSPLALNKHLRLALPAMVRGPFNTFRKTIGEYHKGNETVRIELETPLPETPATRPIRDRAVRLYDDEIAADQMEMATTFGLEQMSGLVAAGALSTLPDDVATIALDRFVALRYAAREGLAAKFPVRETATNPVSMAVDTDAMMADATAYVATMRQNAKLVHEAIQICRDVITWLAVACECSSDEAFAMLTTKPN</sequence>
<proteinExistence type="predicted"/>
<protein>
    <submittedName>
        <fullName evidence="1">Uncharacterized protein</fullName>
    </submittedName>
</protein>
<name>A0A4Y3WHF0_NITWI</name>
<dbReference type="OrthoDB" id="9962768at2"/>
<evidence type="ECO:0000313" key="2">
    <source>
        <dbReference type="Proteomes" id="UP000318825"/>
    </source>
</evidence>
<dbReference type="Proteomes" id="UP000318825">
    <property type="component" value="Unassembled WGS sequence"/>
</dbReference>
<gene>
    <name evidence="1" type="ORF">NWI01_34320</name>
</gene>
<dbReference type="AlphaFoldDB" id="A0A4Y3WHF0"/>
<dbReference type="EMBL" id="BJNF01000116">
    <property type="protein sequence ID" value="GEC17540.1"/>
    <property type="molecule type" value="Genomic_DNA"/>
</dbReference>